<feature type="transmembrane region" description="Helical" evidence="6">
    <location>
        <begin position="261"/>
        <end position="283"/>
    </location>
</feature>
<evidence type="ECO:0000256" key="3">
    <source>
        <dbReference type="ARBA" id="ARBA00022989"/>
    </source>
</evidence>
<evidence type="ECO:0000256" key="4">
    <source>
        <dbReference type="ARBA" id="ARBA00023136"/>
    </source>
</evidence>
<feature type="transmembrane region" description="Helical" evidence="6">
    <location>
        <begin position="321"/>
        <end position="348"/>
    </location>
</feature>
<dbReference type="Gene3D" id="3.30.750.24">
    <property type="entry name" value="STAS domain"/>
    <property type="match status" value="1"/>
</dbReference>
<dbReference type="SUPFAM" id="SSF52091">
    <property type="entry name" value="SpoIIaa-like"/>
    <property type="match status" value="1"/>
</dbReference>
<evidence type="ECO:0000256" key="6">
    <source>
        <dbReference type="SAM" id="Phobius"/>
    </source>
</evidence>
<keyword evidence="3 6" id="KW-1133">Transmembrane helix</keyword>
<name>A0AA35TBT9_GEOBA</name>
<feature type="region of interest" description="Disordered" evidence="5">
    <location>
        <begin position="474"/>
        <end position="493"/>
    </location>
</feature>
<feature type="transmembrane region" description="Helical" evidence="6">
    <location>
        <begin position="89"/>
        <end position="107"/>
    </location>
</feature>
<evidence type="ECO:0000313" key="8">
    <source>
        <dbReference type="EMBL" id="CAI8045017.1"/>
    </source>
</evidence>
<dbReference type="Pfam" id="PF01740">
    <property type="entry name" value="STAS"/>
    <property type="match status" value="1"/>
</dbReference>
<dbReference type="GO" id="GO:0016020">
    <property type="term" value="C:membrane"/>
    <property type="evidence" value="ECO:0007669"/>
    <property type="project" value="UniProtKB-SubCell"/>
</dbReference>
<comment type="subcellular location">
    <subcellularLocation>
        <location evidence="1">Membrane</location>
        <topology evidence="1">Multi-pass membrane protein</topology>
    </subcellularLocation>
</comment>
<dbReference type="InterPro" id="IPR001902">
    <property type="entry name" value="SLC26A/SulP_fam"/>
</dbReference>
<dbReference type="GO" id="GO:0055085">
    <property type="term" value="P:transmembrane transport"/>
    <property type="evidence" value="ECO:0007669"/>
    <property type="project" value="InterPro"/>
</dbReference>
<accession>A0AA35TBT9</accession>
<evidence type="ECO:0000259" key="7">
    <source>
        <dbReference type="PROSITE" id="PS50801"/>
    </source>
</evidence>
<feature type="non-terminal residue" evidence="8">
    <location>
        <position position="1"/>
    </location>
</feature>
<dbReference type="InterPro" id="IPR011547">
    <property type="entry name" value="SLC26A/SulP_dom"/>
</dbReference>
<feature type="transmembrane region" description="Helical" evidence="6">
    <location>
        <begin position="39"/>
        <end position="62"/>
    </location>
</feature>
<feature type="transmembrane region" description="Helical" evidence="6">
    <location>
        <begin position="290"/>
        <end position="309"/>
    </location>
</feature>
<feature type="compositionally biased region" description="Polar residues" evidence="5">
    <location>
        <begin position="481"/>
        <end position="493"/>
    </location>
</feature>
<keyword evidence="9" id="KW-1185">Reference proteome</keyword>
<evidence type="ECO:0000256" key="5">
    <source>
        <dbReference type="SAM" id="MobiDB-lite"/>
    </source>
</evidence>
<keyword evidence="4 6" id="KW-0472">Membrane</keyword>
<feature type="domain" description="STAS" evidence="7">
    <location>
        <begin position="353"/>
        <end position="480"/>
    </location>
</feature>
<organism evidence="8 9">
    <name type="scientific">Geodia barretti</name>
    <name type="common">Barrett's horny sponge</name>
    <dbReference type="NCBI Taxonomy" id="519541"/>
    <lineage>
        <taxon>Eukaryota</taxon>
        <taxon>Metazoa</taxon>
        <taxon>Porifera</taxon>
        <taxon>Demospongiae</taxon>
        <taxon>Heteroscleromorpha</taxon>
        <taxon>Tetractinellida</taxon>
        <taxon>Astrophorina</taxon>
        <taxon>Geodiidae</taxon>
        <taxon>Geodia</taxon>
    </lineage>
</organism>
<evidence type="ECO:0000256" key="2">
    <source>
        <dbReference type="ARBA" id="ARBA00022692"/>
    </source>
</evidence>
<dbReference type="CDD" id="cd07042">
    <property type="entry name" value="STAS_SulP_like_sulfate_transporter"/>
    <property type="match status" value="1"/>
</dbReference>
<protein>
    <submittedName>
        <fullName evidence="8">Sodium-independent sulfate anion transporter</fullName>
    </submittedName>
</protein>
<dbReference type="Pfam" id="PF00916">
    <property type="entry name" value="Sulfate_transp"/>
    <property type="match status" value="1"/>
</dbReference>
<gene>
    <name evidence="8" type="ORF">GBAR_LOCUS24912</name>
</gene>
<comment type="caution">
    <text evidence="8">The sequence shown here is derived from an EMBL/GenBank/DDBJ whole genome shotgun (WGS) entry which is preliminary data.</text>
</comment>
<dbReference type="InterPro" id="IPR036513">
    <property type="entry name" value="STAS_dom_sf"/>
</dbReference>
<dbReference type="InterPro" id="IPR002645">
    <property type="entry name" value="STAS_dom"/>
</dbReference>
<proteinExistence type="predicted"/>
<dbReference type="EMBL" id="CASHTH010003440">
    <property type="protein sequence ID" value="CAI8045017.1"/>
    <property type="molecule type" value="Genomic_DNA"/>
</dbReference>
<feature type="transmembrane region" description="Helical" evidence="6">
    <location>
        <begin position="187"/>
        <end position="210"/>
    </location>
</feature>
<sequence>YCVECVPCALTLTLFTGLVQLLLGLLNLGFLVDFIPLPIISGFTSAAAITIAVGQIHSFVGISHNVRRVFFLTIYDLCHYVTEVKPGDIVFGMICIALVVFLKYFKVHIEHLRKTQDQTSAGRVALKFLWLVCTARNAVVVMTGALVGYTLTTQAWFSGQLTLISTERFPLPHPQPPNVTLHSVKEIGIGIVVAPFISFLESIAIAKAFARKDGYKVEPSQELVAIGFANVVSSFFSSYPVTGSFSRTAVNNQSGVRTPAAGIITGSVVLLAIAVLSQFFHYIPKTSLSAIIIAAVLPMVDVRILYRIFKIRALDDLPLIVAFLFTLILGIEYGVPMAVVVYVAILLYRKARPRHELKLYPGVICVVFNGGWNYPGVEYIWRRITSEIATAPNPPYSMRKTSLVILDCSAMPEMDFTIVQALKDECSDLQKKNIQCVLVNCQPQVLKIVERAAIKNLQLKTTMREAMELASEGEESMEVIVSTNSTGPTKSQT</sequence>
<feature type="transmembrane region" description="Helical" evidence="6">
    <location>
        <begin position="12"/>
        <end position="32"/>
    </location>
</feature>
<dbReference type="Proteomes" id="UP001174909">
    <property type="component" value="Unassembled WGS sequence"/>
</dbReference>
<feature type="transmembrane region" description="Helical" evidence="6">
    <location>
        <begin position="222"/>
        <end position="241"/>
    </location>
</feature>
<evidence type="ECO:0000313" key="9">
    <source>
        <dbReference type="Proteomes" id="UP001174909"/>
    </source>
</evidence>
<reference evidence="8" key="1">
    <citation type="submission" date="2023-03" db="EMBL/GenBank/DDBJ databases">
        <authorList>
            <person name="Steffen K."/>
            <person name="Cardenas P."/>
        </authorList>
    </citation>
    <scope>NUCLEOTIDE SEQUENCE</scope>
</reference>
<dbReference type="AlphaFoldDB" id="A0AA35TBT9"/>
<evidence type="ECO:0000256" key="1">
    <source>
        <dbReference type="ARBA" id="ARBA00004141"/>
    </source>
</evidence>
<dbReference type="PANTHER" id="PTHR11814">
    <property type="entry name" value="SULFATE TRANSPORTER"/>
    <property type="match status" value="1"/>
</dbReference>
<keyword evidence="2 6" id="KW-0812">Transmembrane</keyword>
<dbReference type="PROSITE" id="PS50801">
    <property type="entry name" value="STAS"/>
    <property type="match status" value="1"/>
</dbReference>
<feature type="transmembrane region" description="Helical" evidence="6">
    <location>
        <begin position="128"/>
        <end position="151"/>
    </location>
</feature>